<feature type="domain" description="Disease resistance protein winged helix" evidence="9">
    <location>
        <begin position="443"/>
        <end position="508"/>
    </location>
</feature>
<dbReference type="FunFam" id="1.10.10.10:FF:000322">
    <property type="entry name" value="Probable disease resistance protein At1g63360"/>
    <property type="match status" value="1"/>
</dbReference>
<evidence type="ECO:0000256" key="6">
    <source>
        <dbReference type="ARBA" id="ARBA00022840"/>
    </source>
</evidence>
<evidence type="ECO:0008006" key="13">
    <source>
        <dbReference type="Google" id="ProtNLM"/>
    </source>
</evidence>
<keyword evidence="5" id="KW-0611">Plant defense</keyword>
<dbReference type="Proteomes" id="UP001497457">
    <property type="component" value="Chromosome 35b"/>
</dbReference>
<organism evidence="11 12">
    <name type="scientific">Urochloa decumbens</name>
    <dbReference type="NCBI Taxonomy" id="240449"/>
    <lineage>
        <taxon>Eukaryota</taxon>
        <taxon>Viridiplantae</taxon>
        <taxon>Streptophyta</taxon>
        <taxon>Embryophyta</taxon>
        <taxon>Tracheophyta</taxon>
        <taxon>Spermatophyta</taxon>
        <taxon>Magnoliopsida</taxon>
        <taxon>Liliopsida</taxon>
        <taxon>Poales</taxon>
        <taxon>Poaceae</taxon>
        <taxon>PACMAD clade</taxon>
        <taxon>Panicoideae</taxon>
        <taxon>Panicodae</taxon>
        <taxon>Paniceae</taxon>
        <taxon>Melinidinae</taxon>
        <taxon>Urochloa</taxon>
    </lineage>
</organism>
<dbReference type="SUPFAM" id="SSF52540">
    <property type="entry name" value="P-loop containing nucleoside triphosphate hydrolases"/>
    <property type="match status" value="1"/>
</dbReference>
<reference evidence="11 12" key="2">
    <citation type="submission" date="2024-10" db="EMBL/GenBank/DDBJ databases">
        <authorList>
            <person name="Ryan C."/>
        </authorList>
    </citation>
    <scope>NUCLEOTIDE SEQUENCE [LARGE SCALE GENOMIC DNA]</scope>
</reference>
<evidence type="ECO:0000259" key="10">
    <source>
        <dbReference type="Pfam" id="PF25019"/>
    </source>
</evidence>
<evidence type="ECO:0000256" key="3">
    <source>
        <dbReference type="ARBA" id="ARBA00022737"/>
    </source>
</evidence>
<dbReference type="Gene3D" id="3.80.10.10">
    <property type="entry name" value="Ribonuclease Inhibitor"/>
    <property type="match status" value="2"/>
</dbReference>
<dbReference type="Pfam" id="PF00931">
    <property type="entry name" value="NB-ARC"/>
    <property type="match status" value="1"/>
</dbReference>
<feature type="domain" description="Disease resistance N-terminal" evidence="8">
    <location>
        <begin position="19"/>
        <end position="108"/>
    </location>
</feature>
<gene>
    <name evidence="11" type="ORF">URODEC1_LOCUS90819</name>
</gene>
<dbReference type="InterPro" id="IPR036388">
    <property type="entry name" value="WH-like_DNA-bd_sf"/>
</dbReference>
<dbReference type="InterPro" id="IPR056789">
    <property type="entry name" value="LRR_R13L1-DRL21"/>
</dbReference>
<reference evidence="12" key="1">
    <citation type="submission" date="2024-06" db="EMBL/GenBank/DDBJ databases">
        <authorList>
            <person name="Ryan C."/>
        </authorList>
    </citation>
    <scope>NUCLEOTIDE SEQUENCE [LARGE SCALE GENOMIC DNA]</scope>
</reference>
<evidence type="ECO:0000313" key="12">
    <source>
        <dbReference type="Proteomes" id="UP001497457"/>
    </source>
</evidence>
<evidence type="ECO:0000259" key="7">
    <source>
        <dbReference type="Pfam" id="PF00931"/>
    </source>
</evidence>
<dbReference type="PRINTS" id="PR00364">
    <property type="entry name" value="DISEASERSIST"/>
</dbReference>
<evidence type="ECO:0000256" key="5">
    <source>
        <dbReference type="ARBA" id="ARBA00022821"/>
    </source>
</evidence>
<dbReference type="Pfam" id="PF25019">
    <property type="entry name" value="LRR_R13L1-DRL21"/>
    <property type="match status" value="1"/>
</dbReference>
<dbReference type="AlphaFoldDB" id="A0ABC9E3C8"/>
<proteinExistence type="inferred from homology"/>
<dbReference type="PANTHER" id="PTHR36766">
    <property type="entry name" value="PLANT BROAD-SPECTRUM MILDEW RESISTANCE PROTEIN RPW8"/>
    <property type="match status" value="1"/>
</dbReference>
<dbReference type="Gene3D" id="1.10.10.10">
    <property type="entry name" value="Winged helix-like DNA-binding domain superfamily/Winged helix DNA-binding domain"/>
    <property type="match status" value="1"/>
</dbReference>
<dbReference type="GO" id="GO:0009626">
    <property type="term" value="P:plant-type hypersensitive response"/>
    <property type="evidence" value="ECO:0007669"/>
    <property type="project" value="UniProtKB-ARBA"/>
</dbReference>
<keyword evidence="3" id="KW-0677">Repeat</keyword>
<dbReference type="Pfam" id="PF23559">
    <property type="entry name" value="WHD_DRP"/>
    <property type="match status" value="1"/>
</dbReference>
<dbReference type="InterPro" id="IPR058922">
    <property type="entry name" value="WHD_DRP"/>
</dbReference>
<dbReference type="SUPFAM" id="SSF52058">
    <property type="entry name" value="L domain-like"/>
    <property type="match status" value="1"/>
</dbReference>
<dbReference type="InterPro" id="IPR041118">
    <property type="entry name" value="Rx_N"/>
</dbReference>
<evidence type="ECO:0000256" key="4">
    <source>
        <dbReference type="ARBA" id="ARBA00022741"/>
    </source>
</evidence>
<dbReference type="GO" id="GO:0042742">
    <property type="term" value="P:defense response to bacterium"/>
    <property type="evidence" value="ECO:0007669"/>
    <property type="project" value="UniProtKB-ARBA"/>
</dbReference>
<dbReference type="InterPro" id="IPR002182">
    <property type="entry name" value="NB-ARC"/>
</dbReference>
<dbReference type="EMBL" id="OZ075145">
    <property type="protein sequence ID" value="CAL5049096.1"/>
    <property type="molecule type" value="Genomic_DNA"/>
</dbReference>
<dbReference type="GO" id="GO:0002758">
    <property type="term" value="P:innate immune response-activating signaling pathway"/>
    <property type="evidence" value="ECO:0007669"/>
    <property type="project" value="UniProtKB-ARBA"/>
</dbReference>
<name>A0ABC9E3C8_9POAL</name>
<dbReference type="Gene3D" id="3.40.50.300">
    <property type="entry name" value="P-loop containing nucleotide triphosphate hydrolases"/>
    <property type="match status" value="1"/>
</dbReference>
<feature type="domain" description="NB-ARC" evidence="7">
    <location>
        <begin position="201"/>
        <end position="359"/>
    </location>
</feature>
<keyword evidence="6" id="KW-0067">ATP-binding</keyword>
<dbReference type="Pfam" id="PF18052">
    <property type="entry name" value="Rx_N"/>
    <property type="match status" value="1"/>
</dbReference>
<dbReference type="PANTHER" id="PTHR36766:SF64">
    <property type="entry name" value="OS12G0206100 PROTEIN"/>
    <property type="match status" value="1"/>
</dbReference>
<dbReference type="InterPro" id="IPR027417">
    <property type="entry name" value="P-loop_NTPase"/>
</dbReference>
<comment type="similarity">
    <text evidence="1">Belongs to the disease resistance NB-LRR family.</text>
</comment>
<keyword evidence="4" id="KW-0547">Nucleotide-binding</keyword>
<keyword evidence="12" id="KW-1185">Reference proteome</keyword>
<evidence type="ECO:0000259" key="8">
    <source>
        <dbReference type="Pfam" id="PF18052"/>
    </source>
</evidence>
<evidence type="ECO:0000256" key="1">
    <source>
        <dbReference type="ARBA" id="ARBA00008894"/>
    </source>
</evidence>
<dbReference type="GO" id="GO:0005524">
    <property type="term" value="F:ATP binding"/>
    <property type="evidence" value="ECO:0007669"/>
    <property type="project" value="UniProtKB-KW"/>
</dbReference>
<keyword evidence="2" id="KW-0433">Leucine-rich repeat</keyword>
<sequence>MGMSNLAVAGVGWGISTVGWVMSPITTKVLQEGFALLGFDESEKLQDLEARVLPRLALMLERAERIPPERRVRVEQWAARLRSAIYDAEDVVDAADYHQLEKKAIPQSSIQLGIGRVHHIVKLKGTKLRRILEKLEKIILEGSQFLPELTGSIDNHYDARNPINQAIKGITTSSALSDVIFGRDSERGEIVKFLHEAPGSHANRPYSVIGIYGVAGSGKTTLAQHVCNYEKGSRYFSLIIWINVSQTLDIGKVYEEMLESATGKSSSKFSNLDNLERKLEVELTGKKIFLVLDDIWPDKSESGQNLKRLLSPLKSVESGSKVLTTSRFRNAATCLHAQILMPVLDMNEKDLFDLFIHYALDGAQLDDRELDEFRMVGGEILKNLKGSPLGATVVAARLRKQLNLNFWRRVADEKLFTGTMESLYWSFQHLSDKVKRCFAYCSMFPPHMWFKRDELVNLWISEGFISTRAGEDLEDVGLEYLDELVSCSFLKNEDNEMFHMHDLLHELAGKVSGIDCLRLEGGEPKNLPLGDIRHLYVDLYDPMEVLESICKMKKLRTLIINPNGLGFTEEALDGILKKLRNLRVLKVKIQGDGMIPSSVCHLQHLRYLSIYMSRLDDIDLPRKFDKLYHLQIIEFPRPCAVRSSNVKNMHTLISLRHICSSFGPPVIPMSPPLHFPEIGKITSLRTLGHFSVKKEKGYELKQLGCLNNLHANLEISRLENVESTDVALEAKLLNKKFLTELSLVWHERHNWYVGFQADILEGLQPPPSLAKLKISYYCDPKCPSWLSENQDSLRSLQCLNLELCLELELLPEISGNLVHLRELILKTLPKLKRLPILPPNLKTLEISDCEALFLTCTEDMEPMKSMFIERAGQTVPPLSITDCGEMCRFADEQPERFQEILDDVIGSFGGRGHQNASPGMLSSIIPFICGQTEDDDCNVVLPSSLEDLTISGCIITDTILNNWLRSTASLVRLKLDGILFLTKISSEAINILSKLRSLWICDCFHFTTIEGINEFKMKEVLHLDIHGCPNLMPLGDDEKMQAIGSIGVDDLAIVRKLVSTEACSSQKYLEIRFSKELGHEEILLQFTALHALWFEECDMDT</sequence>
<evidence type="ECO:0000313" key="11">
    <source>
        <dbReference type="EMBL" id="CAL5049096.1"/>
    </source>
</evidence>
<dbReference type="InterPro" id="IPR032675">
    <property type="entry name" value="LRR_dom_sf"/>
</dbReference>
<evidence type="ECO:0000259" key="9">
    <source>
        <dbReference type="Pfam" id="PF23559"/>
    </source>
</evidence>
<protein>
    <recommendedName>
        <fullName evidence="13">AAA+ ATPase domain-containing protein</fullName>
    </recommendedName>
</protein>
<accession>A0ABC9E3C8</accession>
<evidence type="ECO:0000256" key="2">
    <source>
        <dbReference type="ARBA" id="ARBA00022614"/>
    </source>
</evidence>
<feature type="domain" description="R13L1/DRL21-like LRR repeat region" evidence="10">
    <location>
        <begin position="700"/>
        <end position="827"/>
    </location>
</feature>